<protein>
    <submittedName>
        <fullName evidence="2">CLUMA_CG020472, isoform A</fullName>
    </submittedName>
</protein>
<reference evidence="2 3" key="1">
    <citation type="submission" date="2015-04" db="EMBL/GenBank/DDBJ databases">
        <authorList>
            <person name="Syromyatnikov M.Y."/>
            <person name="Popov V.N."/>
        </authorList>
    </citation>
    <scope>NUCLEOTIDE SEQUENCE [LARGE SCALE GENOMIC DNA]</scope>
</reference>
<evidence type="ECO:0000256" key="1">
    <source>
        <dbReference type="SAM" id="MobiDB-lite"/>
    </source>
</evidence>
<evidence type="ECO:0000313" key="2">
    <source>
        <dbReference type="EMBL" id="CRL07506.1"/>
    </source>
</evidence>
<evidence type="ECO:0000313" key="3">
    <source>
        <dbReference type="Proteomes" id="UP000183832"/>
    </source>
</evidence>
<dbReference type="AlphaFoldDB" id="A0A1J1J678"/>
<dbReference type="EMBL" id="CVRI01000072">
    <property type="protein sequence ID" value="CRL07506.1"/>
    <property type="molecule type" value="Genomic_DNA"/>
</dbReference>
<organism evidence="2 3">
    <name type="scientific">Clunio marinus</name>
    <dbReference type="NCBI Taxonomy" id="568069"/>
    <lineage>
        <taxon>Eukaryota</taxon>
        <taxon>Metazoa</taxon>
        <taxon>Ecdysozoa</taxon>
        <taxon>Arthropoda</taxon>
        <taxon>Hexapoda</taxon>
        <taxon>Insecta</taxon>
        <taxon>Pterygota</taxon>
        <taxon>Neoptera</taxon>
        <taxon>Endopterygota</taxon>
        <taxon>Diptera</taxon>
        <taxon>Nematocera</taxon>
        <taxon>Chironomoidea</taxon>
        <taxon>Chironomidae</taxon>
        <taxon>Clunio</taxon>
    </lineage>
</organism>
<proteinExistence type="predicted"/>
<feature type="region of interest" description="Disordered" evidence="1">
    <location>
        <begin position="1"/>
        <end position="24"/>
    </location>
</feature>
<dbReference type="Proteomes" id="UP000183832">
    <property type="component" value="Unassembled WGS sequence"/>
</dbReference>
<gene>
    <name evidence="2" type="ORF">CLUMA_CG020472</name>
</gene>
<accession>A0A1J1J678</accession>
<sequence length="88" mass="9951">MDSSPEQMHSQGSSSSDCDGEMINMEDHRQNAYFQLAFGEMSSIVKFSINSQKLSEKINKTFSLQDIISLMVHEIVTKMEKESDNPSD</sequence>
<name>A0A1J1J678_9DIPT</name>
<feature type="compositionally biased region" description="Polar residues" evidence="1">
    <location>
        <begin position="1"/>
        <end position="17"/>
    </location>
</feature>
<keyword evidence="3" id="KW-1185">Reference proteome</keyword>